<name>A0A9E7BZ32_9ACTN</name>
<keyword evidence="1" id="KW-1133">Transmembrane helix</keyword>
<gene>
    <name evidence="2" type="ORF">DSM104329_00387</name>
</gene>
<sequence length="112" mass="11498">MDRSIAVKAVVIQIAAVAVVAIVLAVLLPKSFFEDWGWLSGPVAWIGCAAVTARVLGLPIVGALTGAMLAGIPSIIAVVAGVHWLGALIAALAFGLWCGRLAVDRELDAEIV</sequence>
<dbReference type="RefSeq" id="WP_259313708.1">
    <property type="nucleotide sequence ID" value="NZ_CP087164.1"/>
</dbReference>
<organism evidence="2 3">
    <name type="scientific">Capillimicrobium parvum</name>
    <dbReference type="NCBI Taxonomy" id="2884022"/>
    <lineage>
        <taxon>Bacteria</taxon>
        <taxon>Bacillati</taxon>
        <taxon>Actinomycetota</taxon>
        <taxon>Thermoleophilia</taxon>
        <taxon>Solirubrobacterales</taxon>
        <taxon>Capillimicrobiaceae</taxon>
        <taxon>Capillimicrobium</taxon>
    </lineage>
</organism>
<keyword evidence="1" id="KW-0812">Transmembrane</keyword>
<feature type="transmembrane region" description="Helical" evidence="1">
    <location>
        <begin position="76"/>
        <end position="97"/>
    </location>
</feature>
<dbReference type="EMBL" id="CP087164">
    <property type="protein sequence ID" value="UGS34018.1"/>
    <property type="molecule type" value="Genomic_DNA"/>
</dbReference>
<feature type="transmembrane region" description="Helical" evidence="1">
    <location>
        <begin position="7"/>
        <end position="28"/>
    </location>
</feature>
<protein>
    <submittedName>
        <fullName evidence="2">Uncharacterized protein</fullName>
    </submittedName>
</protein>
<evidence type="ECO:0000313" key="2">
    <source>
        <dbReference type="EMBL" id="UGS34018.1"/>
    </source>
</evidence>
<keyword evidence="1" id="KW-0472">Membrane</keyword>
<keyword evidence="3" id="KW-1185">Reference proteome</keyword>
<dbReference type="KEGG" id="sbae:DSM104329_00387"/>
<feature type="transmembrane region" description="Helical" evidence="1">
    <location>
        <begin position="43"/>
        <end position="64"/>
    </location>
</feature>
<dbReference type="Proteomes" id="UP001162834">
    <property type="component" value="Chromosome"/>
</dbReference>
<proteinExistence type="predicted"/>
<reference evidence="2" key="1">
    <citation type="journal article" date="2022" name="Int. J. Syst. Evol. Microbiol.">
        <title>Pseudomonas aegrilactucae sp. nov. and Pseudomonas morbosilactucae sp. nov., pathogens causing bacterial rot of lettuce in Japan.</title>
        <authorList>
            <person name="Sawada H."/>
            <person name="Fujikawa T."/>
            <person name="Satou M."/>
        </authorList>
    </citation>
    <scope>NUCLEOTIDE SEQUENCE</scope>
    <source>
        <strain evidence="2">0166_1</strain>
    </source>
</reference>
<evidence type="ECO:0000256" key="1">
    <source>
        <dbReference type="SAM" id="Phobius"/>
    </source>
</evidence>
<evidence type="ECO:0000313" key="3">
    <source>
        <dbReference type="Proteomes" id="UP001162834"/>
    </source>
</evidence>
<accession>A0A9E7BZ32</accession>
<dbReference type="AlphaFoldDB" id="A0A9E7BZ32"/>